<reference evidence="3" key="1">
    <citation type="submission" date="2018-05" db="EMBL/GenBank/DDBJ databases">
        <title>Reclassification of Methylarcula marina and Methylarcula terricola as Paracoccus methylarcula sp.nov., comb.nov. and Paracoccus terricola comb.nov.</title>
        <authorList>
            <person name="Shmareva M.N."/>
            <person name="Doronina N.V."/>
            <person name="Vasilenko O.V."/>
            <person name="Tarlachkov S.V."/>
            <person name="Trotsenko Y.A."/>
        </authorList>
    </citation>
    <scope>NUCLEOTIDE SEQUENCE [LARGE SCALE GENOMIC DNA]</scope>
    <source>
        <strain evidence="3">VKM B-2159</strain>
    </source>
</reference>
<dbReference type="RefSeq" id="WP_106692604.1">
    <property type="nucleotide sequence ID" value="NZ_PXNQ02000012.1"/>
</dbReference>
<feature type="transmembrane region" description="Helical" evidence="1">
    <location>
        <begin position="87"/>
        <end position="104"/>
    </location>
</feature>
<feature type="transmembrane region" description="Helical" evidence="1">
    <location>
        <begin position="167"/>
        <end position="186"/>
    </location>
</feature>
<dbReference type="AlphaFoldDB" id="A0A3R7M7L5"/>
<feature type="transmembrane region" description="Helical" evidence="1">
    <location>
        <begin position="111"/>
        <end position="128"/>
    </location>
</feature>
<dbReference type="InterPro" id="IPR007038">
    <property type="entry name" value="HupE_UreJ"/>
</dbReference>
<evidence type="ECO:0000256" key="1">
    <source>
        <dbReference type="SAM" id="Phobius"/>
    </source>
</evidence>
<protein>
    <submittedName>
        <fullName evidence="3">Urease accessory protein</fullName>
    </submittedName>
</protein>
<proteinExistence type="predicted"/>
<dbReference type="Proteomes" id="UP000238137">
    <property type="component" value="Unassembled WGS sequence"/>
</dbReference>
<dbReference type="PIRSF" id="PIRSF016919">
    <property type="entry name" value="HupE_UreJ"/>
    <property type="match status" value="1"/>
</dbReference>
<feature type="transmembrane region" description="Helical" evidence="1">
    <location>
        <begin position="61"/>
        <end position="81"/>
    </location>
</feature>
<feature type="transmembrane region" description="Helical" evidence="1">
    <location>
        <begin position="36"/>
        <end position="54"/>
    </location>
</feature>
<evidence type="ECO:0000313" key="3">
    <source>
        <dbReference type="EMBL" id="RNF33232.1"/>
    </source>
</evidence>
<comment type="caution">
    <text evidence="3">The sequence shown here is derived from an EMBL/GenBank/DDBJ whole genome shotgun (WGS) entry which is preliminary data.</text>
</comment>
<keyword evidence="1" id="KW-0472">Membrane</keyword>
<keyword evidence="2" id="KW-0732">Signal</keyword>
<feature type="chain" id="PRO_5018649146" evidence="2">
    <location>
        <begin position="21"/>
        <end position="187"/>
    </location>
</feature>
<keyword evidence="4" id="KW-1185">Reference proteome</keyword>
<dbReference type="EMBL" id="PXNQ02000012">
    <property type="protein sequence ID" value="RNF33232.1"/>
    <property type="molecule type" value="Genomic_DNA"/>
</dbReference>
<name>A0A3R7M7L5_9RHOB</name>
<evidence type="ECO:0000313" key="4">
    <source>
        <dbReference type="Proteomes" id="UP000238137"/>
    </source>
</evidence>
<accession>A0A3R7M7L5</accession>
<feature type="signal peptide" evidence="2">
    <location>
        <begin position="1"/>
        <end position="20"/>
    </location>
</feature>
<sequence>MKRFFTLTAAAAVFPGLALAHPGHEAGQFMGGLSHPIGGADHLLAMVALGLLAAQIGGRMLWALPAAFVTAMIAGGLLGWAGLPFAGVEPMILASVVILGALVAMAMRLPMAVLVPGVAIFGFAHGWAHGAEGPVQGLIPYAVGFATATMALHLLGIGIGRLLQRGALLRGIGGGTVLAGLALAVAG</sequence>
<organism evidence="3 4">
    <name type="scientific">Paracoccus methylarcula</name>
    <dbReference type="NCBI Taxonomy" id="72022"/>
    <lineage>
        <taxon>Bacteria</taxon>
        <taxon>Pseudomonadati</taxon>
        <taxon>Pseudomonadota</taxon>
        <taxon>Alphaproteobacteria</taxon>
        <taxon>Rhodobacterales</taxon>
        <taxon>Paracoccaceae</taxon>
        <taxon>Paracoccus</taxon>
    </lineage>
</organism>
<evidence type="ECO:0000256" key="2">
    <source>
        <dbReference type="SAM" id="SignalP"/>
    </source>
</evidence>
<dbReference type="OrthoDB" id="9808192at2"/>
<gene>
    <name evidence="3" type="ORF">A7A09_017515</name>
</gene>
<keyword evidence="1" id="KW-1133">Transmembrane helix</keyword>
<keyword evidence="1" id="KW-0812">Transmembrane</keyword>
<dbReference type="Pfam" id="PF04955">
    <property type="entry name" value="HupE_UreJ"/>
    <property type="match status" value="1"/>
</dbReference>
<feature type="transmembrane region" description="Helical" evidence="1">
    <location>
        <begin position="140"/>
        <end position="160"/>
    </location>
</feature>